<name>A0AAD4BUY3_BOLED</name>
<sequence length="67" mass="7814">MRYSASVVLCQPIRKAAYKYLDHRAGLFSLETFTARPPSLCLRCLYCPSPLFVIQYGRLDQEQRRLC</sequence>
<dbReference type="Proteomes" id="UP001194468">
    <property type="component" value="Unassembled WGS sequence"/>
</dbReference>
<evidence type="ECO:0000313" key="1">
    <source>
        <dbReference type="EMBL" id="KAF8440363.1"/>
    </source>
</evidence>
<proteinExistence type="predicted"/>
<dbReference type="AlphaFoldDB" id="A0AAD4BUY3"/>
<protein>
    <submittedName>
        <fullName evidence="1">Uncharacterized protein</fullName>
    </submittedName>
</protein>
<accession>A0AAD4BUY3</accession>
<reference evidence="1" key="2">
    <citation type="journal article" date="2020" name="Nat. Commun.">
        <title>Large-scale genome sequencing of mycorrhizal fungi provides insights into the early evolution of symbiotic traits.</title>
        <authorList>
            <person name="Miyauchi S."/>
            <person name="Kiss E."/>
            <person name="Kuo A."/>
            <person name="Drula E."/>
            <person name="Kohler A."/>
            <person name="Sanchez-Garcia M."/>
            <person name="Morin E."/>
            <person name="Andreopoulos B."/>
            <person name="Barry K.W."/>
            <person name="Bonito G."/>
            <person name="Buee M."/>
            <person name="Carver A."/>
            <person name="Chen C."/>
            <person name="Cichocki N."/>
            <person name="Clum A."/>
            <person name="Culley D."/>
            <person name="Crous P.W."/>
            <person name="Fauchery L."/>
            <person name="Girlanda M."/>
            <person name="Hayes R.D."/>
            <person name="Keri Z."/>
            <person name="LaButti K."/>
            <person name="Lipzen A."/>
            <person name="Lombard V."/>
            <person name="Magnuson J."/>
            <person name="Maillard F."/>
            <person name="Murat C."/>
            <person name="Nolan M."/>
            <person name="Ohm R.A."/>
            <person name="Pangilinan J."/>
            <person name="Pereira M.F."/>
            <person name="Perotto S."/>
            <person name="Peter M."/>
            <person name="Pfister S."/>
            <person name="Riley R."/>
            <person name="Sitrit Y."/>
            <person name="Stielow J.B."/>
            <person name="Szollosi G."/>
            <person name="Zifcakova L."/>
            <person name="Stursova M."/>
            <person name="Spatafora J.W."/>
            <person name="Tedersoo L."/>
            <person name="Vaario L.M."/>
            <person name="Yamada A."/>
            <person name="Yan M."/>
            <person name="Wang P."/>
            <person name="Xu J."/>
            <person name="Bruns T."/>
            <person name="Baldrian P."/>
            <person name="Vilgalys R."/>
            <person name="Dunand C."/>
            <person name="Henrissat B."/>
            <person name="Grigoriev I.V."/>
            <person name="Hibbett D."/>
            <person name="Nagy L.G."/>
            <person name="Martin F.M."/>
        </authorList>
    </citation>
    <scope>NUCLEOTIDE SEQUENCE</scope>
    <source>
        <strain evidence="1">BED1</strain>
    </source>
</reference>
<gene>
    <name evidence="1" type="ORF">L210DRAFT_3539458</name>
</gene>
<organism evidence="1 2">
    <name type="scientific">Boletus edulis BED1</name>
    <dbReference type="NCBI Taxonomy" id="1328754"/>
    <lineage>
        <taxon>Eukaryota</taxon>
        <taxon>Fungi</taxon>
        <taxon>Dikarya</taxon>
        <taxon>Basidiomycota</taxon>
        <taxon>Agaricomycotina</taxon>
        <taxon>Agaricomycetes</taxon>
        <taxon>Agaricomycetidae</taxon>
        <taxon>Boletales</taxon>
        <taxon>Boletineae</taxon>
        <taxon>Boletaceae</taxon>
        <taxon>Boletoideae</taxon>
        <taxon>Boletus</taxon>
    </lineage>
</organism>
<keyword evidence="2" id="KW-1185">Reference proteome</keyword>
<dbReference type="EMBL" id="WHUW01000012">
    <property type="protein sequence ID" value="KAF8440363.1"/>
    <property type="molecule type" value="Genomic_DNA"/>
</dbReference>
<reference evidence="1" key="1">
    <citation type="submission" date="2019-10" db="EMBL/GenBank/DDBJ databases">
        <authorList>
            <consortium name="DOE Joint Genome Institute"/>
            <person name="Kuo A."/>
            <person name="Miyauchi S."/>
            <person name="Kiss E."/>
            <person name="Drula E."/>
            <person name="Kohler A."/>
            <person name="Sanchez-Garcia M."/>
            <person name="Andreopoulos B."/>
            <person name="Barry K.W."/>
            <person name="Bonito G."/>
            <person name="Buee M."/>
            <person name="Carver A."/>
            <person name="Chen C."/>
            <person name="Cichocki N."/>
            <person name="Clum A."/>
            <person name="Culley D."/>
            <person name="Crous P.W."/>
            <person name="Fauchery L."/>
            <person name="Girlanda M."/>
            <person name="Hayes R."/>
            <person name="Keri Z."/>
            <person name="LaButti K."/>
            <person name="Lipzen A."/>
            <person name="Lombard V."/>
            <person name="Magnuson J."/>
            <person name="Maillard F."/>
            <person name="Morin E."/>
            <person name="Murat C."/>
            <person name="Nolan M."/>
            <person name="Ohm R."/>
            <person name="Pangilinan J."/>
            <person name="Pereira M."/>
            <person name="Perotto S."/>
            <person name="Peter M."/>
            <person name="Riley R."/>
            <person name="Sitrit Y."/>
            <person name="Stielow B."/>
            <person name="Szollosi G."/>
            <person name="Zifcakova L."/>
            <person name="Stursova M."/>
            <person name="Spatafora J.W."/>
            <person name="Tedersoo L."/>
            <person name="Vaario L.-M."/>
            <person name="Yamada A."/>
            <person name="Yan M."/>
            <person name="Wang P."/>
            <person name="Xu J."/>
            <person name="Bruns T."/>
            <person name="Baldrian P."/>
            <person name="Vilgalys R."/>
            <person name="Henrissat B."/>
            <person name="Grigoriev I.V."/>
            <person name="Hibbett D."/>
            <person name="Nagy L.G."/>
            <person name="Martin F.M."/>
        </authorList>
    </citation>
    <scope>NUCLEOTIDE SEQUENCE</scope>
    <source>
        <strain evidence="1">BED1</strain>
    </source>
</reference>
<comment type="caution">
    <text evidence="1">The sequence shown here is derived from an EMBL/GenBank/DDBJ whole genome shotgun (WGS) entry which is preliminary data.</text>
</comment>
<evidence type="ECO:0000313" key="2">
    <source>
        <dbReference type="Proteomes" id="UP001194468"/>
    </source>
</evidence>